<sequence length="401" mass="43894">MMMAFFASAAVLWFIAPSLQAVLPTSYATSSSSSNPFGPLKFRDDGTFQISIFEDLHFGENAWDSWGPQQDINSVKVINQILDNESPQLVVLNGDLITGENTFKENSTTYVDQIVGPLVSRNLTWASTYGNHDSDFNLSREGILERERLWANSRTRSMVPGPNAGVTNYYLPVYPANCTFTASPAAASSLPCTPELILWFFDSRGGHYYQTLDADGIRVGMPDWVDTSVVDWFRQTNAQLVRDHGTTIPSLAFVHIPTNASQALQTTSPGVDANRQPGVDDDYVLAAQGQGWCADGVTDDGSCDTWCYKWEGVLPGMTVAGKGLNLCFGQHSGYGGYGNWIRGSRQILVSREQLKDLAVDTWIRTEAGTVVGSVSLNATYGTDLYPATPDDETYCPACEYS</sequence>
<proteinExistence type="predicted"/>
<feature type="signal peptide" evidence="1">
    <location>
        <begin position="1"/>
        <end position="21"/>
    </location>
</feature>
<dbReference type="PANTHER" id="PTHR32440">
    <property type="entry name" value="PHOSPHATASE DCR2-RELATED-RELATED"/>
    <property type="match status" value="1"/>
</dbReference>
<dbReference type="CDD" id="cd07383">
    <property type="entry name" value="MPP_Dcr2"/>
    <property type="match status" value="1"/>
</dbReference>
<organism evidence="3 4">
    <name type="scientific">Diaporthe australafricana</name>
    <dbReference type="NCBI Taxonomy" id="127596"/>
    <lineage>
        <taxon>Eukaryota</taxon>
        <taxon>Fungi</taxon>
        <taxon>Dikarya</taxon>
        <taxon>Ascomycota</taxon>
        <taxon>Pezizomycotina</taxon>
        <taxon>Sordariomycetes</taxon>
        <taxon>Sordariomycetidae</taxon>
        <taxon>Diaporthales</taxon>
        <taxon>Diaporthaceae</taxon>
        <taxon>Diaporthe</taxon>
    </lineage>
</organism>
<dbReference type="InterPro" id="IPR029052">
    <property type="entry name" value="Metallo-depent_PP-like"/>
</dbReference>
<evidence type="ECO:0000313" key="4">
    <source>
        <dbReference type="Proteomes" id="UP001583177"/>
    </source>
</evidence>
<reference evidence="3 4" key="1">
    <citation type="journal article" date="2024" name="IMA Fungus">
        <title>IMA Genome - F19 : A genome assembly and annotation guide to empower mycologists, including annotated draft genome sequences of Ceratocystis pirilliformis, Diaporthe australafricana, Fusarium ophioides, Paecilomyces lecythidis, and Sporothrix stenoceras.</title>
        <authorList>
            <person name="Aylward J."/>
            <person name="Wilson A.M."/>
            <person name="Visagie C.M."/>
            <person name="Spraker J."/>
            <person name="Barnes I."/>
            <person name="Buitendag C."/>
            <person name="Ceriani C."/>
            <person name="Del Mar Angel L."/>
            <person name="du Plessis D."/>
            <person name="Fuchs T."/>
            <person name="Gasser K."/>
            <person name="Kramer D."/>
            <person name="Li W."/>
            <person name="Munsamy K."/>
            <person name="Piso A."/>
            <person name="Price J.L."/>
            <person name="Sonnekus B."/>
            <person name="Thomas C."/>
            <person name="van der Nest A."/>
            <person name="van Dijk A."/>
            <person name="van Heerden A."/>
            <person name="van Vuuren N."/>
            <person name="Yilmaz N."/>
            <person name="Duong T.A."/>
            <person name="van der Merwe N.A."/>
            <person name="Wingfield M.J."/>
            <person name="Wingfield B.D."/>
        </authorList>
    </citation>
    <scope>NUCLEOTIDE SEQUENCE [LARGE SCALE GENOMIC DNA]</scope>
    <source>
        <strain evidence="3 4">CMW 18300</strain>
    </source>
</reference>
<dbReference type="EMBL" id="JAWRVE010000006">
    <property type="protein sequence ID" value="KAL1881292.1"/>
    <property type="molecule type" value="Genomic_DNA"/>
</dbReference>
<accession>A0ABR3Y0I3</accession>
<dbReference type="Proteomes" id="UP001583177">
    <property type="component" value="Unassembled WGS sequence"/>
</dbReference>
<evidence type="ECO:0000313" key="3">
    <source>
        <dbReference type="EMBL" id="KAL1881292.1"/>
    </source>
</evidence>
<evidence type="ECO:0000256" key="1">
    <source>
        <dbReference type="SAM" id="SignalP"/>
    </source>
</evidence>
<name>A0ABR3Y0I3_9PEZI</name>
<dbReference type="Gene3D" id="3.60.21.10">
    <property type="match status" value="1"/>
</dbReference>
<dbReference type="InterPro" id="IPR004843">
    <property type="entry name" value="Calcineurin-like_PHP"/>
</dbReference>
<dbReference type="SUPFAM" id="SSF56300">
    <property type="entry name" value="Metallo-dependent phosphatases"/>
    <property type="match status" value="1"/>
</dbReference>
<gene>
    <name evidence="3" type="ORF">Daus18300_001145</name>
</gene>
<comment type="caution">
    <text evidence="3">The sequence shown here is derived from an EMBL/GenBank/DDBJ whole genome shotgun (WGS) entry which is preliminary data.</text>
</comment>
<keyword evidence="4" id="KW-1185">Reference proteome</keyword>
<feature type="chain" id="PRO_5046932951" description="Calcineurin-like phosphoesterase domain-containing protein" evidence="1">
    <location>
        <begin position="22"/>
        <end position="401"/>
    </location>
</feature>
<feature type="domain" description="Calcineurin-like phosphoesterase" evidence="2">
    <location>
        <begin position="55"/>
        <end position="153"/>
    </location>
</feature>
<dbReference type="PANTHER" id="PTHR32440:SF11">
    <property type="entry name" value="METALLOPHOSPHOESTERASE DOMAIN-CONTAINING PROTEIN"/>
    <property type="match status" value="1"/>
</dbReference>
<evidence type="ECO:0000259" key="2">
    <source>
        <dbReference type="Pfam" id="PF00149"/>
    </source>
</evidence>
<dbReference type="Pfam" id="PF00149">
    <property type="entry name" value="Metallophos"/>
    <property type="match status" value="1"/>
</dbReference>
<protein>
    <recommendedName>
        <fullName evidence="2">Calcineurin-like phosphoesterase domain-containing protein</fullName>
    </recommendedName>
</protein>
<keyword evidence="1" id="KW-0732">Signal</keyword>